<dbReference type="EMBL" id="CAFBQM010000047">
    <property type="protein sequence ID" value="CAB5060343.1"/>
    <property type="molecule type" value="Genomic_DNA"/>
</dbReference>
<reference evidence="1" key="1">
    <citation type="submission" date="2020-05" db="EMBL/GenBank/DDBJ databases">
        <authorList>
            <person name="Chiriac C."/>
            <person name="Salcher M."/>
            <person name="Ghai R."/>
            <person name="Kavagutti S V."/>
        </authorList>
    </citation>
    <scope>NUCLEOTIDE SEQUENCE</scope>
</reference>
<name>A0A6J7U2Z8_9ZZZZ</name>
<sequence>MTAGKGTNLRLPSTAFKSLAHNPLAATFTKSSPDLGVSSSTSRTSNWEPIPSRTAAFIFTN</sequence>
<gene>
    <name evidence="1" type="ORF">UFOPK4337_00968</name>
</gene>
<organism evidence="1">
    <name type="scientific">freshwater metagenome</name>
    <dbReference type="NCBI Taxonomy" id="449393"/>
    <lineage>
        <taxon>unclassified sequences</taxon>
        <taxon>metagenomes</taxon>
        <taxon>ecological metagenomes</taxon>
    </lineage>
</organism>
<evidence type="ECO:0000313" key="1">
    <source>
        <dbReference type="EMBL" id="CAB5060343.1"/>
    </source>
</evidence>
<dbReference type="AlphaFoldDB" id="A0A6J7U2Z8"/>
<proteinExistence type="predicted"/>
<protein>
    <submittedName>
        <fullName evidence="1">Unannotated protein</fullName>
    </submittedName>
</protein>
<accession>A0A6J7U2Z8</accession>